<protein>
    <submittedName>
        <fullName evidence="1">Uncharacterized protein</fullName>
    </submittedName>
</protein>
<comment type="caution">
    <text evidence="1">The sequence shown here is derived from an EMBL/GenBank/DDBJ whole genome shotgun (WGS) entry which is preliminary data.</text>
</comment>
<reference evidence="1 2" key="2">
    <citation type="journal article" date="2022" name="Mol. Ecol. Resour.">
        <title>The genomes of chicory, endive, great burdock and yacon provide insights into Asteraceae paleo-polyploidization history and plant inulin production.</title>
        <authorList>
            <person name="Fan W."/>
            <person name="Wang S."/>
            <person name="Wang H."/>
            <person name="Wang A."/>
            <person name="Jiang F."/>
            <person name="Liu H."/>
            <person name="Zhao H."/>
            <person name="Xu D."/>
            <person name="Zhang Y."/>
        </authorList>
    </citation>
    <scope>NUCLEOTIDE SEQUENCE [LARGE SCALE GENOMIC DNA]</scope>
    <source>
        <strain evidence="2">cv. Punajuju</strain>
        <tissue evidence="1">Leaves</tissue>
    </source>
</reference>
<keyword evidence="2" id="KW-1185">Reference proteome</keyword>
<reference evidence="2" key="1">
    <citation type="journal article" date="2022" name="Mol. Ecol. Resour.">
        <title>The genomes of chicory, endive, great burdock and yacon provide insights into Asteraceae palaeo-polyploidization history and plant inulin production.</title>
        <authorList>
            <person name="Fan W."/>
            <person name="Wang S."/>
            <person name="Wang H."/>
            <person name="Wang A."/>
            <person name="Jiang F."/>
            <person name="Liu H."/>
            <person name="Zhao H."/>
            <person name="Xu D."/>
            <person name="Zhang Y."/>
        </authorList>
    </citation>
    <scope>NUCLEOTIDE SEQUENCE [LARGE SCALE GENOMIC DNA]</scope>
    <source>
        <strain evidence="2">cv. Punajuju</strain>
    </source>
</reference>
<proteinExistence type="predicted"/>
<dbReference type="EMBL" id="CM042016">
    <property type="protein sequence ID" value="KAI3700538.1"/>
    <property type="molecule type" value="Genomic_DNA"/>
</dbReference>
<name>A0ACB8ZSH3_CICIN</name>
<evidence type="ECO:0000313" key="1">
    <source>
        <dbReference type="EMBL" id="KAI3700538.1"/>
    </source>
</evidence>
<evidence type="ECO:0000313" key="2">
    <source>
        <dbReference type="Proteomes" id="UP001055811"/>
    </source>
</evidence>
<accession>A0ACB8ZSH3</accession>
<organism evidence="1 2">
    <name type="scientific">Cichorium intybus</name>
    <name type="common">Chicory</name>
    <dbReference type="NCBI Taxonomy" id="13427"/>
    <lineage>
        <taxon>Eukaryota</taxon>
        <taxon>Viridiplantae</taxon>
        <taxon>Streptophyta</taxon>
        <taxon>Embryophyta</taxon>
        <taxon>Tracheophyta</taxon>
        <taxon>Spermatophyta</taxon>
        <taxon>Magnoliopsida</taxon>
        <taxon>eudicotyledons</taxon>
        <taxon>Gunneridae</taxon>
        <taxon>Pentapetalae</taxon>
        <taxon>asterids</taxon>
        <taxon>campanulids</taxon>
        <taxon>Asterales</taxon>
        <taxon>Asteraceae</taxon>
        <taxon>Cichorioideae</taxon>
        <taxon>Cichorieae</taxon>
        <taxon>Cichoriinae</taxon>
        <taxon>Cichorium</taxon>
    </lineage>
</organism>
<dbReference type="Proteomes" id="UP001055811">
    <property type="component" value="Linkage Group LG08"/>
</dbReference>
<sequence>MLGSSVVLLEAAQMRGRIASRTGSLPPESNSLSSSGGGSRTTHKNLCSLLSNPIAISFRIEYYATVAEPSCELQFAPSGLGYCDVAPGFGVEAPYSELINVNSLHSKVKKNVNLTDSLTVEKLPPPEPKKPKTIQVQVA</sequence>
<gene>
    <name evidence="1" type="ORF">L2E82_45169</name>
</gene>